<name>M3FM99_9LEPT</name>
<proteinExistence type="predicted"/>
<comment type="caution">
    <text evidence="2">The sequence shown here is derived from an EMBL/GenBank/DDBJ whole genome shotgun (WGS) entry which is preliminary data.</text>
</comment>
<evidence type="ECO:0000313" key="3">
    <source>
        <dbReference type="Proteomes" id="UP000011770"/>
    </source>
</evidence>
<reference evidence="2 3" key="1">
    <citation type="submission" date="2013-01" db="EMBL/GenBank/DDBJ databases">
        <authorList>
            <person name="Harkins D.M."/>
            <person name="Durkin A.S."/>
            <person name="Brinkac L.M."/>
            <person name="Haft D.H."/>
            <person name="Selengut J.D."/>
            <person name="Sanka R."/>
            <person name="DePew J."/>
            <person name="Purushe J."/>
            <person name="Tulsiani S.M."/>
            <person name="Graham G.C."/>
            <person name="Burns M.-A."/>
            <person name="Dohnt M.F."/>
            <person name="Smythe L.D."/>
            <person name="McKay D.B."/>
            <person name="Craig S.B."/>
            <person name="Vinetz J.M."/>
            <person name="Sutton G.G."/>
            <person name="Nierman W.C."/>
            <person name="Fouts D.E."/>
        </authorList>
    </citation>
    <scope>NUCLEOTIDE SEQUENCE [LARGE SCALE GENOMIC DNA]</scope>
    <source>
        <strain evidence="2 3">LT2116</strain>
    </source>
</reference>
<accession>M3FM99</accession>
<dbReference type="EMBL" id="AHOR02000035">
    <property type="protein sequence ID" value="EMF81497.1"/>
    <property type="molecule type" value="Genomic_DNA"/>
</dbReference>
<protein>
    <submittedName>
        <fullName evidence="2">Phosphomethylpyrimidine kinase domain protein</fullName>
    </submittedName>
</protein>
<dbReference type="PANTHER" id="PTHR46969:SF1">
    <property type="entry name" value="BIFUNCTIONAL PROTEIN HLDE"/>
    <property type="match status" value="1"/>
</dbReference>
<dbReference type="Proteomes" id="UP000011770">
    <property type="component" value="Unassembled WGS sequence"/>
</dbReference>
<sequence>MSHFFLYQGVSILTPNHHEAGNAIGRKLENDSEILKAAQEISEKLSCLSLMITRGEKGMSLYLSSQKEIYHIPTVAKEVFDVTGAGDTVISVYTAYHAAGLSELDASVVSNAAAGIVIGKLGAETVTPEELDLSLQSIGSFQK</sequence>
<dbReference type="PANTHER" id="PTHR46969">
    <property type="entry name" value="BIFUNCTIONAL PROTEIN HLDE"/>
    <property type="match status" value="1"/>
</dbReference>
<keyword evidence="2" id="KW-0418">Kinase</keyword>
<feature type="domain" description="Carbohydrate kinase PfkB" evidence="1">
    <location>
        <begin position="7"/>
        <end position="128"/>
    </location>
</feature>
<dbReference type="SUPFAM" id="SSF53613">
    <property type="entry name" value="Ribokinase-like"/>
    <property type="match status" value="1"/>
</dbReference>
<dbReference type="GO" id="GO:0033785">
    <property type="term" value="F:heptose 7-phosphate kinase activity"/>
    <property type="evidence" value="ECO:0007669"/>
    <property type="project" value="TreeGrafter"/>
</dbReference>
<keyword evidence="2" id="KW-0808">Transferase</keyword>
<evidence type="ECO:0000313" key="2">
    <source>
        <dbReference type="EMBL" id="EMF81497.1"/>
    </source>
</evidence>
<dbReference type="GO" id="GO:0005829">
    <property type="term" value="C:cytosol"/>
    <property type="evidence" value="ECO:0007669"/>
    <property type="project" value="TreeGrafter"/>
</dbReference>
<dbReference type="AlphaFoldDB" id="M3FM99"/>
<dbReference type="Gene3D" id="3.40.1190.20">
    <property type="match status" value="1"/>
</dbReference>
<dbReference type="InterPro" id="IPR029056">
    <property type="entry name" value="Ribokinase-like"/>
</dbReference>
<evidence type="ECO:0000259" key="1">
    <source>
        <dbReference type="Pfam" id="PF00294"/>
    </source>
</evidence>
<organism evidence="2 3">
    <name type="scientific">Leptospira weilii serovar Topaz str. LT2116</name>
    <dbReference type="NCBI Taxonomy" id="1088540"/>
    <lineage>
        <taxon>Bacteria</taxon>
        <taxon>Pseudomonadati</taxon>
        <taxon>Spirochaetota</taxon>
        <taxon>Spirochaetia</taxon>
        <taxon>Leptospirales</taxon>
        <taxon>Leptospiraceae</taxon>
        <taxon>Leptospira</taxon>
    </lineage>
</organism>
<gene>
    <name evidence="2" type="ORF">LEP1GSC188_5084</name>
</gene>
<dbReference type="GO" id="GO:0033786">
    <property type="term" value="F:heptose-1-phosphate adenylyltransferase activity"/>
    <property type="evidence" value="ECO:0007669"/>
    <property type="project" value="TreeGrafter"/>
</dbReference>
<dbReference type="Pfam" id="PF00294">
    <property type="entry name" value="PfkB"/>
    <property type="match status" value="1"/>
</dbReference>
<dbReference type="InterPro" id="IPR011611">
    <property type="entry name" value="PfkB_dom"/>
</dbReference>